<dbReference type="InterPro" id="IPR012337">
    <property type="entry name" value="RNaseH-like_sf"/>
</dbReference>
<dbReference type="SUPFAM" id="SSF53098">
    <property type="entry name" value="Ribonuclease H-like"/>
    <property type="match status" value="1"/>
</dbReference>
<accession>A0A151HYX4</accession>
<organism evidence="2 3">
    <name type="scientific">Atta colombica</name>
    <dbReference type="NCBI Taxonomy" id="520822"/>
    <lineage>
        <taxon>Eukaryota</taxon>
        <taxon>Metazoa</taxon>
        <taxon>Ecdysozoa</taxon>
        <taxon>Arthropoda</taxon>
        <taxon>Hexapoda</taxon>
        <taxon>Insecta</taxon>
        <taxon>Pterygota</taxon>
        <taxon>Neoptera</taxon>
        <taxon>Endopterygota</taxon>
        <taxon>Hymenoptera</taxon>
        <taxon>Apocrita</taxon>
        <taxon>Aculeata</taxon>
        <taxon>Formicoidea</taxon>
        <taxon>Formicidae</taxon>
        <taxon>Myrmicinae</taxon>
        <taxon>Atta</taxon>
    </lineage>
</organism>
<keyword evidence="3" id="KW-1185">Reference proteome</keyword>
<dbReference type="GO" id="GO:0046983">
    <property type="term" value="F:protein dimerization activity"/>
    <property type="evidence" value="ECO:0007669"/>
    <property type="project" value="InterPro"/>
</dbReference>
<dbReference type="EMBL" id="KQ976722">
    <property type="protein sequence ID" value="KYM76692.1"/>
    <property type="molecule type" value="Genomic_DNA"/>
</dbReference>
<evidence type="ECO:0000313" key="3">
    <source>
        <dbReference type="Proteomes" id="UP000078540"/>
    </source>
</evidence>
<protein>
    <recommendedName>
        <fullName evidence="1">HAT C-terminal dimerisation domain-containing protein</fullName>
    </recommendedName>
</protein>
<dbReference type="AlphaFoldDB" id="A0A151HYX4"/>
<dbReference type="Pfam" id="PF05699">
    <property type="entry name" value="Dimer_Tnp_hAT"/>
    <property type="match status" value="1"/>
</dbReference>
<reference evidence="2 3" key="1">
    <citation type="submission" date="2015-09" db="EMBL/GenBank/DDBJ databases">
        <title>Atta colombica WGS genome.</title>
        <authorList>
            <person name="Nygaard S."/>
            <person name="Hu H."/>
            <person name="Boomsma J."/>
            <person name="Zhang G."/>
        </authorList>
    </citation>
    <scope>NUCLEOTIDE SEQUENCE [LARGE SCALE GENOMIC DNA]</scope>
    <source>
        <strain evidence="2">Treedump-2</strain>
        <tissue evidence="2">Whole body</tissue>
    </source>
</reference>
<evidence type="ECO:0000259" key="1">
    <source>
        <dbReference type="Pfam" id="PF05699"/>
    </source>
</evidence>
<dbReference type="InterPro" id="IPR008906">
    <property type="entry name" value="HATC_C_dom"/>
</dbReference>
<proteinExistence type="predicted"/>
<feature type="domain" description="HAT C-terminal dimerisation" evidence="1">
    <location>
        <begin position="20"/>
        <end position="65"/>
    </location>
</feature>
<name>A0A151HYX4_9HYME</name>
<gene>
    <name evidence="2" type="ORF">ALC53_12889</name>
</gene>
<evidence type="ECO:0000313" key="2">
    <source>
        <dbReference type="EMBL" id="KYM76692.1"/>
    </source>
</evidence>
<dbReference type="Proteomes" id="UP000078540">
    <property type="component" value="Unassembled WGS sequence"/>
</dbReference>
<sequence>MIHIDSLYTKQIMNTPIQEFETYRNTPRMSKECSVLNWLKQNEITYPTLSKVIKDIFGIIATTKSTRIILCINSWLTCSLKNKFQRKY</sequence>